<dbReference type="Gene3D" id="3.30.70.270">
    <property type="match status" value="1"/>
</dbReference>
<dbReference type="SUPFAM" id="SSF55073">
    <property type="entry name" value="Nucleotide cyclase"/>
    <property type="match status" value="1"/>
</dbReference>
<dbReference type="Proteomes" id="UP000565205">
    <property type="component" value="Unassembled WGS sequence"/>
</dbReference>
<dbReference type="NCBIfam" id="TIGR00254">
    <property type="entry name" value="GGDEF"/>
    <property type="match status" value="1"/>
</dbReference>
<dbReference type="PANTHER" id="PTHR44757:SF2">
    <property type="entry name" value="BIOFILM ARCHITECTURE MAINTENANCE PROTEIN MBAA"/>
    <property type="match status" value="1"/>
</dbReference>
<comment type="caution">
    <text evidence="3">The sequence shown here is derived from an EMBL/GenBank/DDBJ whole genome shotgun (WGS) entry which is preliminary data.</text>
</comment>
<dbReference type="InterPro" id="IPR043128">
    <property type="entry name" value="Rev_trsase/Diguanyl_cyclase"/>
</dbReference>
<dbReference type="PANTHER" id="PTHR44757">
    <property type="entry name" value="DIGUANYLATE CYCLASE DGCP"/>
    <property type="match status" value="1"/>
</dbReference>
<dbReference type="SMART" id="SM00267">
    <property type="entry name" value="GGDEF"/>
    <property type="match status" value="1"/>
</dbReference>
<evidence type="ECO:0000259" key="2">
    <source>
        <dbReference type="PROSITE" id="PS50887"/>
    </source>
</evidence>
<name>A0A850NXA5_9PROT</name>
<dbReference type="EMBL" id="JABXXQ010000174">
    <property type="protein sequence ID" value="NVN30557.1"/>
    <property type="molecule type" value="Genomic_DNA"/>
</dbReference>
<dbReference type="InterPro" id="IPR000160">
    <property type="entry name" value="GGDEF_dom"/>
</dbReference>
<sequence length="405" mass="43445">ATGGMRMLSFTCGPATVDEEAASLSGLPATAHATGRGVRGFATLMPVSATTGPRHAGPASTDDPLPDLAALLWRMRAQVLPSAMVQTALHGTLQMVESAGIALLQTATPPGSDDTQPLLFADFPETLATPRARLRHHAGTLPRELAEMLESRCTELIAPGGPASHTRLVQHGWQVLVCGAPSGFGSLAALAIWRPDTAPDWTEDTIALVSAIAAVTCSAVEQEQLAREISRQTRGDALTGLLSRDAFREEVERRFERLDRGGLPGTLVYADLARFREINQRIGPERADALLRQTALMLRDAVRASDLVGRHAGDVFVLWLDGADRFAAAERAEHLCRSGLPPDAADGMTTLLPTLPELSIGMSLRAPRSFETFESLSQRALAALTDTKRQPGRNRSRWTMSTTDP</sequence>
<proteinExistence type="predicted"/>
<organism evidence="3 4">
    <name type="scientific">Endobacter medicaginis</name>
    <dbReference type="NCBI Taxonomy" id="1181271"/>
    <lineage>
        <taxon>Bacteria</taxon>
        <taxon>Pseudomonadati</taxon>
        <taxon>Pseudomonadota</taxon>
        <taxon>Alphaproteobacteria</taxon>
        <taxon>Acetobacterales</taxon>
        <taxon>Acetobacteraceae</taxon>
        <taxon>Endobacter</taxon>
    </lineage>
</organism>
<gene>
    <name evidence="3" type="ORF">HUK83_09475</name>
</gene>
<evidence type="ECO:0000313" key="4">
    <source>
        <dbReference type="Proteomes" id="UP000565205"/>
    </source>
</evidence>
<dbReference type="InterPro" id="IPR052155">
    <property type="entry name" value="Biofilm_reg_signaling"/>
</dbReference>
<feature type="region of interest" description="Disordered" evidence="1">
    <location>
        <begin position="384"/>
        <end position="405"/>
    </location>
</feature>
<evidence type="ECO:0000313" key="3">
    <source>
        <dbReference type="EMBL" id="NVN30557.1"/>
    </source>
</evidence>
<feature type="domain" description="GGDEF" evidence="2">
    <location>
        <begin position="263"/>
        <end position="401"/>
    </location>
</feature>
<dbReference type="Pfam" id="PF00990">
    <property type="entry name" value="GGDEF"/>
    <property type="match status" value="1"/>
</dbReference>
<reference evidence="3 4" key="1">
    <citation type="submission" date="2020-06" db="EMBL/GenBank/DDBJ databases">
        <title>Description of novel acetic acid bacteria.</title>
        <authorList>
            <person name="Sombolestani A."/>
        </authorList>
    </citation>
    <scope>NUCLEOTIDE SEQUENCE [LARGE SCALE GENOMIC DNA]</scope>
    <source>
        <strain evidence="3 4">LMG 26838</strain>
    </source>
</reference>
<dbReference type="AlphaFoldDB" id="A0A850NXA5"/>
<feature type="non-terminal residue" evidence="3">
    <location>
        <position position="1"/>
    </location>
</feature>
<dbReference type="PROSITE" id="PS50887">
    <property type="entry name" value="GGDEF"/>
    <property type="match status" value="1"/>
</dbReference>
<dbReference type="RefSeq" id="WP_176624185.1">
    <property type="nucleotide sequence ID" value="NZ_JABXXQ010000174.1"/>
</dbReference>
<protein>
    <submittedName>
        <fullName evidence="3">GGDEF domain-containing protein</fullName>
    </submittedName>
</protein>
<evidence type="ECO:0000256" key="1">
    <source>
        <dbReference type="SAM" id="MobiDB-lite"/>
    </source>
</evidence>
<accession>A0A850NXA5</accession>
<dbReference type="CDD" id="cd01949">
    <property type="entry name" value="GGDEF"/>
    <property type="match status" value="1"/>
</dbReference>
<dbReference type="InterPro" id="IPR029787">
    <property type="entry name" value="Nucleotide_cyclase"/>
</dbReference>